<keyword evidence="6" id="KW-1133">Transmembrane helix</keyword>
<dbReference type="PANTHER" id="PTHR11178:SF51">
    <property type="entry name" value="FE_S BIOGENESIS PROTEIN NFUA"/>
    <property type="match status" value="1"/>
</dbReference>
<dbReference type="InterPro" id="IPR035903">
    <property type="entry name" value="HesB-like_dom_sf"/>
</dbReference>
<evidence type="ECO:0000313" key="9">
    <source>
        <dbReference type="EMBL" id="AFP85903.1"/>
    </source>
</evidence>
<comment type="cofactor">
    <cofactor evidence="5">
        <name>[4Fe-4S] cluster</name>
        <dbReference type="ChEBI" id="CHEBI:49883"/>
    </cofactor>
    <text evidence="5">Binds 1 [4Fe-4S] cluster per subunit. The cluster is presumably bound at the interface of two monomers.</text>
</comment>
<keyword evidence="4 5" id="KW-0411">Iron-sulfur</keyword>
<dbReference type="KEGG" id="sehc:A35E_00626"/>
<evidence type="ECO:0000259" key="7">
    <source>
        <dbReference type="Pfam" id="PF01106"/>
    </source>
</evidence>
<keyword evidence="10" id="KW-1185">Reference proteome</keyword>
<dbReference type="NCBIfam" id="NF008392">
    <property type="entry name" value="PRK11190.1"/>
    <property type="match status" value="1"/>
</dbReference>
<keyword evidence="6" id="KW-0812">Transmembrane</keyword>
<evidence type="ECO:0000256" key="4">
    <source>
        <dbReference type="ARBA" id="ARBA00023014"/>
    </source>
</evidence>
<organism evidence="9 10">
    <name type="scientific">secondary endosymbiont of Heteropsylla cubana</name>
    <dbReference type="NCBI Taxonomy" id="134287"/>
    <lineage>
        <taxon>Bacteria</taxon>
        <taxon>Pseudomonadati</taxon>
        <taxon>Pseudomonadota</taxon>
        <taxon>Gammaproteobacteria</taxon>
        <taxon>Enterobacterales</taxon>
        <taxon>Enterobacteriaceae</taxon>
        <taxon>aphid secondary symbionts</taxon>
    </lineage>
</organism>
<comment type="similarity">
    <text evidence="5">Belongs to the NfuA family.</text>
</comment>
<sequence>MIIKNLLYLVLLTTKTYNFLLICSTIELIFMIYISDAAQKHFIRLLSHQKFGTQIRVFVINPGTSNAECAVSYCFPNTIEDTDLKLEFDNITVYVDKLSAPYLQDAEIDFLVDKFDSQLTLKAPNAKKRKLIDEIQLIDQVKYFLESKINPELAIHGGQVTLVEITSDMFVVLQFGGGCNGCSMVDYTLKDGIEKEMLATFPKLKGVKDITKHQRNQHSYY</sequence>
<dbReference type="GO" id="GO:0051539">
    <property type="term" value="F:4 iron, 4 sulfur cluster binding"/>
    <property type="evidence" value="ECO:0007669"/>
    <property type="project" value="UniProtKB-UniRule"/>
</dbReference>
<feature type="binding site" evidence="5">
    <location>
        <position position="182"/>
    </location>
    <ligand>
        <name>[4Fe-4S] cluster</name>
        <dbReference type="ChEBI" id="CHEBI:49883"/>
    </ligand>
</feature>
<dbReference type="GO" id="GO:0005506">
    <property type="term" value="F:iron ion binding"/>
    <property type="evidence" value="ECO:0007669"/>
    <property type="project" value="InterPro"/>
</dbReference>
<dbReference type="Gene3D" id="3.30.300.130">
    <property type="entry name" value="Fe-S cluster assembly (FSCA)"/>
    <property type="match status" value="1"/>
</dbReference>
<dbReference type="Proteomes" id="UP000003937">
    <property type="component" value="Chromosome"/>
</dbReference>
<dbReference type="InterPro" id="IPR017726">
    <property type="entry name" value="Fe/S_biogenesis_protein_NfuA"/>
</dbReference>
<proteinExistence type="inferred from homology"/>
<comment type="subunit">
    <text evidence="5">Homodimer.</text>
</comment>
<feature type="domain" description="NIF system FeS cluster assembly NifU C-terminal" evidence="7">
    <location>
        <begin position="141"/>
        <end position="207"/>
    </location>
</feature>
<reference evidence="9 10" key="1">
    <citation type="journal article" date="2012" name="Mol. Biol. Evol.">
        <title>Genome reduction and co-evolution between the primary and secondary bacterial symbionts of psyllids.</title>
        <authorList>
            <person name="Sloan D.B."/>
            <person name="Moran N.A."/>
        </authorList>
    </citation>
    <scope>NUCLEOTIDE SEQUENCE [LARGE SCALE GENOMIC DNA]</scope>
    <source>
        <strain evidence="9">Hcub_S</strain>
    </source>
</reference>
<dbReference type="InterPro" id="IPR034904">
    <property type="entry name" value="FSCA_dom_sf"/>
</dbReference>
<protein>
    <recommendedName>
        <fullName evidence="5">Fe/S biogenesis protein NfuA</fullName>
    </recommendedName>
</protein>
<name>J7GZ62_9ENTR</name>
<evidence type="ECO:0000256" key="1">
    <source>
        <dbReference type="ARBA" id="ARBA00022485"/>
    </source>
</evidence>
<feature type="transmembrane region" description="Helical" evidence="6">
    <location>
        <begin position="16"/>
        <end position="34"/>
    </location>
</feature>
<dbReference type="SUPFAM" id="SSF117916">
    <property type="entry name" value="Fe-S cluster assembly (FSCA) domain-like"/>
    <property type="match status" value="1"/>
</dbReference>
<gene>
    <name evidence="5" type="primary">nfuA</name>
    <name evidence="9" type="ORF">A35E_00626</name>
</gene>
<keyword evidence="1 5" id="KW-0004">4Fe-4S</keyword>
<feature type="domain" description="Core" evidence="8">
    <location>
        <begin position="32"/>
        <end position="132"/>
    </location>
</feature>
<dbReference type="PATRIC" id="fig|134287.3.peg.590"/>
<evidence type="ECO:0000256" key="2">
    <source>
        <dbReference type="ARBA" id="ARBA00022723"/>
    </source>
</evidence>
<feature type="binding site" evidence="5">
    <location>
        <position position="179"/>
    </location>
    <ligand>
        <name>[4Fe-4S] cluster</name>
        <dbReference type="ChEBI" id="CHEBI:49883"/>
    </ligand>
</feature>
<keyword evidence="2 5" id="KW-0479">Metal-binding</keyword>
<accession>J7GZ62</accession>
<dbReference type="SUPFAM" id="SSF89360">
    <property type="entry name" value="HesB-like domain"/>
    <property type="match status" value="1"/>
</dbReference>
<evidence type="ECO:0000259" key="8">
    <source>
        <dbReference type="Pfam" id="PF01521"/>
    </source>
</evidence>
<dbReference type="PANTHER" id="PTHR11178">
    <property type="entry name" value="IRON-SULFUR CLUSTER SCAFFOLD PROTEIN NFU-RELATED"/>
    <property type="match status" value="1"/>
</dbReference>
<keyword evidence="6" id="KW-0472">Membrane</keyword>
<dbReference type="Pfam" id="PF01106">
    <property type="entry name" value="NifU"/>
    <property type="match status" value="1"/>
</dbReference>
<dbReference type="STRING" id="134287.A35E_00626"/>
<dbReference type="Pfam" id="PF01521">
    <property type="entry name" value="Fe-S_biosyn"/>
    <property type="match status" value="1"/>
</dbReference>
<dbReference type="GO" id="GO:0016226">
    <property type="term" value="P:iron-sulfur cluster assembly"/>
    <property type="evidence" value="ECO:0007669"/>
    <property type="project" value="UniProtKB-UniRule"/>
</dbReference>
<dbReference type="Gene3D" id="2.60.300.12">
    <property type="entry name" value="HesB-like domain"/>
    <property type="match status" value="1"/>
</dbReference>
<evidence type="ECO:0000313" key="10">
    <source>
        <dbReference type="Proteomes" id="UP000003937"/>
    </source>
</evidence>
<keyword evidence="3 5" id="KW-0408">Iron</keyword>
<comment type="function">
    <text evidence="5">Involved in iron-sulfur cluster biogenesis. Binds a 4Fe-4S cluster, can transfer this cluster to apoproteins, and thereby intervenes in the maturation of Fe/S proteins. Could also act as a scaffold/chaperone for damaged Fe/S proteins.</text>
</comment>
<dbReference type="HAMAP" id="MF_01637">
    <property type="entry name" value="Fe_S_biogen_NfuA"/>
    <property type="match status" value="1"/>
</dbReference>
<evidence type="ECO:0000256" key="3">
    <source>
        <dbReference type="ARBA" id="ARBA00023004"/>
    </source>
</evidence>
<dbReference type="NCBIfam" id="TIGR03341">
    <property type="entry name" value="YhgI_GntY"/>
    <property type="match status" value="1"/>
</dbReference>
<dbReference type="AlphaFoldDB" id="J7GZ62"/>
<dbReference type="InterPro" id="IPR000361">
    <property type="entry name" value="ATAP_core_dom"/>
</dbReference>
<dbReference type="HOGENOM" id="CLU_094569_0_0_6"/>
<dbReference type="EMBL" id="CP003547">
    <property type="protein sequence ID" value="AFP85903.1"/>
    <property type="molecule type" value="Genomic_DNA"/>
</dbReference>
<dbReference type="GO" id="GO:0051604">
    <property type="term" value="P:protein maturation"/>
    <property type="evidence" value="ECO:0007669"/>
    <property type="project" value="UniProtKB-UniRule"/>
</dbReference>
<evidence type="ECO:0000256" key="6">
    <source>
        <dbReference type="SAM" id="Phobius"/>
    </source>
</evidence>
<dbReference type="InterPro" id="IPR001075">
    <property type="entry name" value="NIF_FeS_clus_asmbl_NifU_C"/>
</dbReference>
<evidence type="ECO:0000256" key="5">
    <source>
        <dbReference type="HAMAP-Rule" id="MF_01637"/>
    </source>
</evidence>